<dbReference type="AlphaFoldDB" id="R7VHV8"/>
<dbReference type="STRING" id="283909.R7VHV8"/>
<keyword evidence="3 9" id="KW-0812">Transmembrane</keyword>
<evidence type="ECO:0000313" key="14">
    <source>
        <dbReference type="Proteomes" id="UP000014760"/>
    </source>
</evidence>
<dbReference type="InterPro" id="IPR000995">
    <property type="entry name" value="Musac_Ach_rcpt"/>
</dbReference>
<feature type="transmembrane region" description="Helical" evidence="10">
    <location>
        <begin position="84"/>
        <end position="105"/>
    </location>
</feature>
<dbReference type="Gene3D" id="1.20.1070.10">
    <property type="entry name" value="Rhodopsin 7-helix transmembrane proteins"/>
    <property type="match status" value="1"/>
</dbReference>
<keyword evidence="8 9" id="KW-0807">Transducer</keyword>
<dbReference type="PROSITE" id="PS00237">
    <property type="entry name" value="G_PROTEIN_RECEP_F1_1"/>
    <property type="match status" value="1"/>
</dbReference>
<feature type="non-terminal residue" evidence="12">
    <location>
        <position position="1"/>
    </location>
</feature>
<dbReference type="PRINTS" id="PR00243">
    <property type="entry name" value="MUSCARINICR"/>
</dbReference>
<dbReference type="HOGENOM" id="CLU_009579_11_2_1"/>
<dbReference type="InterPro" id="IPR000276">
    <property type="entry name" value="GPCR_Rhodpsn"/>
</dbReference>
<dbReference type="PRINTS" id="PR00237">
    <property type="entry name" value="GPCRRHODOPSN"/>
</dbReference>
<feature type="transmembrane region" description="Helical" evidence="10">
    <location>
        <begin position="7"/>
        <end position="30"/>
    </location>
</feature>
<evidence type="ECO:0000256" key="9">
    <source>
        <dbReference type="RuleBase" id="RU000688"/>
    </source>
</evidence>
<reference evidence="13" key="3">
    <citation type="submission" date="2015-06" db="UniProtKB">
        <authorList>
            <consortium name="EnsemblMetazoa"/>
        </authorList>
    </citation>
    <scope>IDENTIFICATION</scope>
</reference>
<evidence type="ECO:0000313" key="12">
    <source>
        <dbReference type="EMBL" id="ELU15891.1"/>
    </source>
</evidence>
<dbReference type="OMA" id="ITFMVMA"/>
<dbReference type="GO" id="GO:0071880">
    <property type="term" value="P:adenylate cyclase-activating adrenergic receptor signaling pathway"/>
    <property type="evidence" value="ECO:0007669"/>
    <property type="project" value="TreeGrafter"/>
</dbReference>
<keyword evidence="14" id="KW-1185">Reference proteome</keyword>
<evidence type="ECO:0000256" key="2">
    <source>
        <dbReference type="ARBA" id="ARBA00022475"/>
    </source>
</evidence>
<keyword evidence="4 10" id="KW-1133">Transmembrane helix</keyword>
<comment type="similarity">
    <text evidence="9">Belongs to the G-protein coupled receptor 1 family.</text>
</comment>
<dbReference type="OrthoDB" id="10071887at2759"/>
<feature type="transmembrane region" description="Helical" evidence="10">
    <location>
        <begin position="285"/>
        <end position="308"/>
    </location>
</feature>
<dbReference type="Pfam" id="PF00001">
    <property type="entry name" value="7tm_1"/>
    <property type="match status" value="1"/>
</dbReference>
<gene>
    <name evidence="12" type="ORF">CAPTEDRAFT_108125</name>
</gene>
<protein>
    <recommendedName>
        <fullName evidence="11">G-protein coupled receptors family 1 profile domain-containing protein</fullName>
    </recommendedName>
</protein>
<reference evidence="14" key="1">
    <citation type="submission" date="2012-12" db="EMBL/GenBank/DDBJ databases">
        <authorList>
            <person name="Hellsten U."/>
            <person name="Grimwood J."/>
            <person name="Chapman J.A."/>
            <person name="Shapiro H."/>
            <person name="Aerts A."/>
            <person name="Otillar R.P."/>
            <person name="Terry A.Y."/>
            <person name="Boore J.L."/>
            <person name="Simakov O."/>
            <person name="Marletaz F."/>
            <person name="Cho S.-J."/>
            <person name="Edsinger-Gonzales E."/>
            <person name="Havlak P."/>
            <person name="Kuo D.-H."/>
            <person name="Larsson T."/>
            <person name="Lv J."/>
            <person name="Arendt D."/>
            <person name="Savage R."/>
            <person name="Osoegawa K."/>
            <person name="de Jong P."/>
            <person name="Lindberg D.R."/>
            <person name="Seaver E.C."/>
            <person name="Weisblat D.A."/>
            <person name="Putnam N.H."/>
            <person name="Grigoriev I.V."/>
            <person name="Rokhsar D.S."/>
        </authorList>
    </citation>
    <scope>NUCLEOTIDE SEQUENCE</scope>
    <source>
        <strain evidence="14">I ESC-2004</strain>
    </source>
</reference>
<evidence type="ECO:0000256" key="6">
    <source>
        <dbReference type="ARBA" id="ARBA00023136"/>
    </source>
</evidence>
<evidence type="ECO:0000259" key="11">
    <source>
        <dbReference type="PROSITE" id="PS50262"/>
    </source>
</evidence>
<evidence type="ECO:0000256" key="10">
    <source>
        <dbReference type="SAM" id="Phobius"/>
    </source>
</evidence>
<keyword evidence="5 9" id="KW-0297">G-protein coupled receptor</keyword>
<feature type="transmembrane region" description="Helical" evidence="10">
    <location>
        <begin position="137"/>
        <end position="156"/>
    </location>
</feature>
<dbReference type="InterPro" id="IPR017452">
    <property type="entry name" value="GPCR_Rhodpsn_7TM"/>
</dbReference>
<dbReference type="PANTHER" id="PTHR24248:SF204">
    <property type="entry name" value="HISTAMINE H1 RECEPTOR"/>
    <property type="match status" value="1"/>
</dbReference>
<evidence type="ECO:0000256" key="4">
    <source>
        <dbReference type="ARBA" id="ARBA00022989"/>
    </source>
</evidence>
<dbReference type="Proteomes" id="UP000014760">
    <property type="component" value="Unassembled WGS sequence"/>
</dbReference>
<accession>R7VHV8</accession>
<dbReference type="GO" id="GO:0016907">
    <property type="term" value="F:G protein-coupled acetylcholine receptor activity"/>
    <property type="evidence" value="ECO:0007669"/>
    <property type="project" value="InterPro"/>
</dbReference>
<dbReference type="EnsemblMetazoa" id="CapteT108125">
    <property type="protein sequence ID" value="CapteP108125"/>
    <property type="gene ID" value="CapteG108125"/>
</dbReference>
<reference evidence="12 14" key="2">
    <citation type="journal article" date="2013" name="Nature">
        <title>Insights into bilaterian evolution from three spiralian genomes.</title>
        <authorList>
            <person name="Simakov O."/>
            <person name="Marletaz F."/>
            <person name="Cho S.J."/>
            <person name="Edsinger-Gonzales E."/>
            <person name="Havlak P."/>
            <person name="Hellsten U."/>
            <person name="Kuo D.H."/>
            <person name="Larsson T."/>
            <person name="Lv J."/>
            <person name="Arendt D."/>
            <person name="Savage R."/>
            <person name="Osoegawa K."/>
            <person name="de Jong P."/>
            <person name="Grimwood J."/>
            <person name="Chapman J.A."/>
            <person name="Shapiro H."/>
            <person name="Aerts A."/>
            <person name="Otillar R.P."/>
            <person name="Terry A.Y."/>
            <person name="Boore J.L."/>
            <person name="Grigoriev I.V."/>
            <person name="Lindberg D.R."/>
            <person name="Seaver E.C."/>
            <person name="Weisblat D.A."/>
            <person name="Putnam N.H."/>
            <person name="Rokhsar D.S."/>
        </authorList>
    </citation>
    <scope>NUCLEOTIDE SEQUENCE</scope>
    <source>
        <strain evidence="12 14">I ESC-2004</strain>
    </source>
</reference>
<keyword evidence="2" id="KW-1003">Cell membrane</keyword>
<proteinExistence type="inferred from homology"/>
<comment type="subcellular location">
    <subcellularLocation>
        <location evidence="1">Cell membrane</location>
        <topology evidence="1">Multi-pass membrane protein</topology>
    </subcellularLocation>
</comment>
<dbReference type="PROSITE" id="PS50262">
    <property type="entry name" value="G_PROTEIN_RECEP_F1_2"/>
    <property type="match status" value="1"/>
</dbReference>
<dbReference type="GO" id="GO:0005886">
    <property type="term" value="C:plasma membrane"/>
    <property type="evidence" value="ECO:0007669"/>
    <property type="project" value="UniProtKB-SubCell"/>
</dbReference>
<evidence type="ECO:0000256" key="1">
    <source>
        <dbReference type="ARBA" id="ARBA00004651"/>
    </source>
</evidence>
<dbReference type="EMBL" id="AMQN01004426">
    <property type="status" value="NOT_ANNOTATED_CDS"/>
    <property type="molecule type" value="Genomic_DNA"/>
</dbReference>
<dbReference type="SUPFAM" id="SSF81321">
    <property type="entry name" value="Family A G protein-coupled receptor-like"/>
    <property type="match status" value="1"/>
</dbReference>
<name>R7VHV8_CAPTE</name>
<sequence length="386" mass="43410">VSNMFIVSLAIADLIVGLCVMPIGAIYIFTVDWMFGVAVCQFWIGVDYTASTASILNLFILSLDRYWSVTSPLKYIRKRTKKRALIMISLVWSGSCLWLIPILGWHHFEHGGIRTVPTSVCETEYATNTGLKIVTGILNYYLPLAFMYALYIKIFIEIHKRSLMEIGQRNVGNCVASESLPVSGSMSDESGGDEKSVSRTVEDNIVISNHLACYESGSSLRVSRNGNCTRCSFKAMKPPRTFDTESDQTDNECKQSGYRLKKSNAKHRLKPSRALTKEIKAARQLGVILGAFTLCFFPYFVCFMVVAFCVSCVSPDLMTAVTWVGYLNSTLNPFLYPLCNAAFRRKFRKMLNLKAPAKDIRKNSLYFSHNRSQVNNQLHSGYSLVE</sequence>
<keyword evidence="6 10" id="KW-0472">Membrane</keyword>
<keyword evidence="7 9" id="KW-0675">Receptor</keyword>
<evidence type="ECO:0000313" key="13">
    <source>
        <dbReference type="EnsemblMetazoa" id="CapteP108125"/>
    </source>
</evidence>
<evidence type="ECO:0000256" key="3">
    <source>
        <dbReference type="ARBA" id="ARBA00022692"/>
    </source>
</evidence>
<evidence type="ECO:0000256" key="7">
    <source>
        <dbReference type="ARBA" id="ARBA00023170"/>
    </source>
</evidence>
<evidence type="ECO:0000256" key="8">
    <source>
        <dbReference type="ARBA" id="ARBA00023224"/>
    </source>
</evidence>
<evidence type="ECO:0000256" key="5">
    <source>
        <dbReference type="ARBA" id="ARBA00023040"/>
    </source>
</evidence>
<dbReference type="PANTHER" id="PTHR24248">
    <property type="entry name" value="ADRENERGIC RECEPTOR-RELATED G-PROTEIN COUPLED RECEPTOR"/>
    <property type="match status" value="1"/>
</dbReference>
<feature type="domain" description="G-protein coupled receptors family 1 profile" evidence="11">
    <location>
        <begin position="1"/>
        <end position="336"/>
    </location>
</feature>
<dbReference type="GO" id="GO:0043410">
    <property type="term" value="P:positive regulation of MAPK cascade"/>
    <property type="evidence" value="ECO:0007669"/>
    <property type="project" value="TreeGrafter"/>
</dbReference>
<feature type="transmembrane region" description="Helical" evidence="10">
    <location>
        <begin position="320"/>
        <end position="343"/>
    </location>
</feature>
<dbReference type="GO" id="GO:0045202">
    <property type="term" value="C:synapse"/>
    <property type="evidence" value="ECO:0007669"/>
    <property type="project" value="GOC"/>
</dbReference>
<dbReference type="EMBL" id="KB293500">
    <property type="protein sequence ID" value="ELU15891.1"/>
    <property type="molecule type" value="Genomic_DNA"/>
</dbReference>
<organism evidence="12">
    <name type="scientific">Capitella teleta</name>
    <name type="common">Polychaete worm</name>
    <dbReference type="NCBI Taxonomy" id="283909"/>
    <lineage>
        <taxon>Eukaryota</taxon>
        <taxon>Metazoa</taxon>
        <taxon>Spiralia</taxon>
        <taxon>Lophotrochozoa</taxon>
        <taxon>Annelida</taxon>
        <taxon>Polychaeta</taxon>
        <taxon>Sedentaria</taxon>
        <taxon>Scolecida</taxon>
        <taxon>Capitellidae</taxon>
        <taxon>Capitella</taxon>
    </lineage>
</organism>
<feature type="transmembrane region" description="Helical" evidence="10">
    <location>
        <begin position="42"/>
        <end position="63"/>
    </location>
</feature>